<evidence type="ECO:0000313" key="2">
    <source>
        <dbReference type="Ensembl" id="ENSSSCP00025043622.1"/>
    </source>
</evidence>
<dbReference type="Proteomes" id="UP000694727">
    <property type="component" value="Unplaced"/>
</dbReference>
<proteinExistence type="predicted"/>
<dbReference type="Ensembl" id="ENSSSCT00045020718.1">
    <property type="protein sequence ID" value="ENSSSCP00045014257.1"/>
    <property type="gene ID" value="ENSSSCG00045012189.1"/>
</dbReference>
<dbReference type="Ensembl" id="ENSSSCT00025099159.1">
    <property type="protein sequence ID" value="ENSSSCP00025043622.1"/>
    <property type="gene ID" value="ENSSSCG00025072153.1"/>
</dbReference>
<protein>
    <submittedName>
        <fullName evidence="2">Uncharacterized protein</fullName>
    </submittedName>
</protein>
<dbReference type="Proteomes" id="UP000694728">
    <property type="component" value="Unplaced"/>
</dbReference>
<evidence type="ECO:0000313" key="3">
    <source>
        <dbReference type="Proteomes" id="UP000694727"/>
    </source>
</evidence>
<dbReference type="Ensembl" id="ENSSSCT00030018647.1">
    <property type="protein sequence ID" value="ENSSSCP00030008259.1"/>
    <property type="gene ID" value="ENSSSCG00030013601.1"/>
</dbReference>
<organism evidence="2 3">
    <name type="scientific">Sus scrofa</name>
    <name type="common">Pig</name>
    <dbReference type="NCBI Taxonomy" id="9823"/>
    <lineage>
        <taxon>Eukaryota</taxon>
        <taxon>Metazoa</taxon>
        <taxon>Chordata</taxon>
        <taxon>Craniata</taxon>
        <taxon>Vertebrata</taxon>
        <taxon>Euteleostomi</taxon>
        <taxon>Mammalia</taxon>
        <taxon>Eutheria</taxon>
        <taxon>Laurasiatheria</taxon>
        <taxon>Artiodactyla</taxon>
        <taxon>Suina</taxon>
        <taxon>Suidae</taxon>
        <taxon>Sus</taxon>
    </lineage>
</organism>
<keyword evidence="1" id="KW-1133">Transmembrane helix</keyword>
<keyword evidence="1" id="KW-0472">Membrane</keyword>
<keyword evidence="1" id="KW-0812">Transmembrane</keyword>
<accession>A0A8D0JC68</accession>
<dbReference type="Proteomes" id="UP000694570">
    <property type="component" value="Unplaced"/>
</dbReference>
<reference evidence="2" key="1">
    <citation type="submission" date="2025-05" db="UniProtKB">
        <authorList>
            <consortium name="Ensembl"/>
        </authorList>
    </citation>
    <scope>IDENTIFICATION</scope>
</reference>
<name>A0A8D0JC68_PIG</name>
<evidence type="ECO:0000256" key="1">
    <source>
        <dbReference type="SAM" id="Phobius"/>
    </source>
</evidence>
<feature type="transmembrane region" description="Helical" evidence="1">
    <location>
        <begin position="12"/>
        <end position="31"/>
    </location>
</feature>
<sequence>METFFSFSFFPFSFFLFWFFFLGSLLLFPLWGCSPRAGSILLVRPPSFVPHGAGRKVFHLLRFPVRCQQIQNANSQCC</sequence>
<dbReference type="AlphaFoldDB" id="A0A8D0JC68"/>